<dbReference type="Gene3D" id="1.20.5.340">
    <property type="match status" value="1"/>
</dbReference>
<dbReference type="PANTHER" id="PTHR12902:SF33">
    <property type="entry name" value="PROTEIN SCAR3"/>
    <property type="match status" value="1"/>
</dbReference>
<feature type="region of interest" description="Disordered" evidence="3">
    <location>
        <begin position="182"/>
        <end position="219"/>
    </location>
</feature>
<keyword evidence="2" id="KW-0206">Cytoskeleton</keyword>
<keyword evidence="2" id="KW-0963">Cytoplasm</keyword>
<feature type="compositionally biased region" description="Basic residues" evidence="3">
    <location>
        <begin position="182"/>
        <end position="193"/>
    </location>
</feature>
<dbReference type="GO" id="GO:0030036">
    <property type="term" value="P:actin cytoskeleton organization"/>
    <property type="evidence" value="ECO:0007669"/>
    <property type="project" value="UniProtKB-UniRule"/>
</dbReference>
<feature type="region of interest" description="Disordered" evidence="3">
    <location>
        <begin position="242"/>
        <end position="273"/>
    </location>
</feature>
<feature type="compositionally biased region" description="Basic and acidic residues" evidence="3">
    <location>
        <begin position="604"/>
        <end position="613"/>
    </location>
</feature>
<feature type="region of interest" description="Disordered" evidence="3">
    <location>
        <begin position="715"/>
        <end position="736"/>
    </location>
</feature>
<gene>
    <name evidence="4" type="ORF">A4U43_C05F18480</name>
</gene>
<reference evidence="5" key="1">
    <citation type="journal article" date="2017" name="Nat. Commun.">
        <title>The asparagus genome sheds light on the origin and evolution of a young Y chromosome.</title>
        <authorList>
            <person name="Harkess A."/>
            <person name="Zhou J."/>
            <person name="Xu C."/>
            <person name="Bowers J.E."/>
            <person name="Van der Hulst R."/>
            <person name="Ayyampalayam S."/>
            <person name="Mercati F."/>
            <person name="Riccardi P."/>
            <person name="McKain M.R."/>
            <person name="Kakrana A."/>
            <person name="Tang H."/>
            <person name="Ray J."/>
            <person name="Groenendijk J."/>
            <person name="Arikit S."/>
            <person name="Mathioni S.M."/>
            <person name="Nakano M."/>
            <person name="Shan H."/>
            <person name="Telgmann-Rauber A."/>
            <person name="Kanno A."/>
            <person name="Yue Z."/>
            <person name="Chen H."/>
            <person name="Li W."/>
            <person name="Chen Y."/>
            <person name="Xu X."/>
            <person name="Zhang Y."/>
            <person name="Luo S."/>
            <person name="Chen H."/>
            <person name="Gao J."/>
            <person name="Mao Z."/>
            <person name="Pires J.C."/>
            <person name="Luo M."/>
            <person name="Kudrna D."/>
            <person name="Wing R.A."/>
            <person name="Meyers B.C."/>
            <person name="Yi K."/>
            <person name="Kong H."/>
            <person name="Lavrijsen P."/>
            <person name="Sunseri F."/>
            <person name="Falavigna A."/>
            <person name="Ye Y."/>
            <person name="Leebens-Mack J.H."/>
            <person name="Chen G."/>
        </authorList>
    </citation>
    <scope>NUCLEOTIDE SEQUENCE [LARGE SCALE GENOMIC DNA]</scope>
    <source>
        <strain evidence="5">cv. DH0086</strain>
    </source>
</reference>
<feature type="compositionally biased region" description="Low complexity" evidence="3">
    <location>
        <begin position="299"/>
        <end position="312"/>
    </location>
</feature>
<feature type="compositionally biased region" description="Polar residues" evidence="3">
    <location>
        <begin position="246"/>
        <end position="263"/>
    </location>
</feature>
<feature type="compositionally biased region" description="Polar residues" evidence="3">
    <location>
        <begin position="626"/>
        <end position="643"/>
    </location>
</feature>
<protein>
    <recommendedName>
        <fullName evidence="2">Protein SCAR</fullName>
    </recommendedName>
    <alternativeName>
        <fullName evidence="2">Protein WAVE</fullName>
    </alternativeName>
</protein>
<feature type="compositionally biased region" description="Low complexity" evidence="3">
    <location>
        <begin position="720"/>
        <end position="735"/>
    </location>
</feature>
<accession>A0A5P1ETM6</accession>
<feature type="region of interest" description="Disordered" evidence="3">
    <location>
        <begin position="596"/>
        <end position="643"/>
    </location>
</feature>
<feature type="region of interest" description="Disordered" evidence="3">
    <location>
        <begin position="805"/>
        <end position="855"/>
    </location>
</feature>
<feature type="compositionally biased region" description="Low complexity" evidence="3">
    <location>
        <begin position="834"/>
        <end position="850"/>
    </location>
</feature>
<dbReference type="Gramene" id="ONK69023">
    <property type="protein sequence ID" value="ONK69023"/>
    <property type="gene ID" value="A4U43_C05F18480"/>
</dbReference>
<sequence length="1025" mass="112116">MPLVRFEVRNEYALGDPELYLAEAKEEDPRAILDGVAVAGLVGILRQLGDLAEFAADIFHDLHEQVTSTAARGKRMQTRIQRIESALSPIEKAIQGQRSYIHFAYIAGSDWHAKVRTGQNQLLCCDLPQYMIDFYEECCDPPRLYLLDKFDSSGAGACLKRYSDPSYFRRALVASEPVKAEKIKRKRKKRGSRLRNEGIQHPMFASLDSNSTQFASPGTGQLSFSGENVSFFDTRSKSELGKESLQFDSENRANSVEQVSQMPPEQDYDEFSDPALKSNQSIAVLDDPKQDIVDDDSQPESSQQQSAPSTSSVTWDEKTEIVKPTGANVYDAELVDSVQGLDSPPQIVETSNIVHETANFGTVKQEDIVFELANAPVSYDEVPPGMDINTPVSCPDGNLPDNVCTVTDNFKDAIDVVEPEIKAVSECQNKSELKSSNSTNGVLESNSCRLNETSATNADCFDAQAPIAPCSSSNGFVLSDGFDHIQSTNTNCFSPASNSSVGNDYFKSHVPCVPGISISEPLEGEFSLETSMPNEQDVPVNNVNADKITKSQDHPSNTSDLPTVSIWTNGGILGLAPSKPPDFSVNGNSEAVAVCNESTSKASSENERAKSDGESQEADVAAPGSDLTTFHSTGLHSSGSDKNSTGISTSFSGLANKFLSTNLQRKILFAHAGLSKPSQLVNDDFRKLQEILLQNDHQELPKKAVLSALCEPETEEIIEEPVPSSSPTFGSSSPPLEHMNLSFHPMNSLETSKLKLEFASGDLHEGIRDLVCPSFHLIPASFTTVQDSCSESDDDTFCRSSVYSSDDLPSLHSESNSELWGEHEISESQKHSVSDNSCRISSSTTSNSGSAKFEQTASYNTAPELEHLEVENGGISDSVRDLLSVNSVIYDKRQQQICEPLPTDFIDSAAYPQSELPPPPPLPPLQWRVAKQSDSNHSVESMDSAFMKATSHLDPQAQRFRICDQKEQDEPSSSCSAENRQMLNGARGLNHNYDFAEQNGRKKLLQQIRSKSFNLRCTITKPNHT</sequence>
<keyword evidence="2" id="KW-0009">Actin-binding</keyword>
<dbReference type="GO" id="GO:0034237">
    <property type="term" value="F:protein kinase A regulatory subunit binding"/>
    <property type="evidence" value="ECO:0007669"/>
    <property type="project" value="TreeGrafter"/>
</dbReference>
<evidence type="ECO:0000256" key="2">
    <source>
        <dbReference type="RuleBase" id="RU367034"/>
    </source>
</evidence>
<dbReference type="Proteomes" id="UP000243459">
    <property type="component" value="Chromosome 5"/>
</dbReference>
<dbReference type="OrthoDB" id="1929108at2759"/>
<dbReference type="OMA" id="HEGRGVN"/>
<organism evidence="4 5">
    <name type="scientific">Asparagus officinalis</name>
    <name type="common">Garden asparagus</name>
    <dbReference type="NCBI Taxonomy" id="4686"/>
    <lineage>
        <taxon>Eukaryota</taxon>
        <taxon>Viridiplantae</taxon>
        <taxon>Streptophyta</taxon>
        <taxon>Embryophyta</taxon>
        <taxon>Tracheophyta</taxon>
        <taxon>Spermatophyta</taxon>
        <taxon>Magnoliopsida</taxon>
        <taxon>Liliopsida</taxon>
        <taxon>Asparagales</taxon>
        <taxon>Asparagaceae</taxon>
        <taxon>Asparagoideae</taxon>
        <taxon>Asparagus</taxon>
    </lineage>
</organism>
<dbReference type="GO" id="GO:0071933">
    <property type="term" value="F:Arp2/3 complex binding"/>
    <property type="evidence" value="ECO:0007669"/>
    <property type="project" value="TreeGrafter"/>
</dbReference>
<dbReference type="GO" id="GO:0005856">
    <property type="term" value="C:cytoskeleton"/>
    <property type="evidence" value="ECO:0007669"/>
    <property type="project" value="UniProtKB-SubCell"/>
</dbReference>
<proteinExistence type="inferred from homology"/>
<dbReference type="Gene3D" id="6.10.280.150">
    <property type="match status" value="1"/>
</dbReference>
<dbReference type="AlphaFoldDB" id="A0A5P1ETM6"/>
<dbReference type="EMBL" id="CM007385">
    <property type="protein sequence ID" value="ONK69023.1"/>
    <property type="molecule type" value="Genomic_DNA"/>
</dbReference>
<evidence type="ECO:0000313" key="5">
    <source>
        <dbReference type="Proteomes" id="UP000243459"/>
    </source>
</evidence>
<comment type="function">
    <text evidence="2">Involved in regulation of actin and microtubule organization. Part of a WAVE complex that activates the Arp2/3 complex.</text>
</comment>
<dbReference type="PANTHER" id="PTHR12902">
    <property type="entry name" value="WASP-1"/>
    <property type="match status" value="1"/>
</dbReference>
<comment type="similarity">
    <text evidence="1 2">Belongs to the SCAR/WAVE family.</text>
</comment>
<dbReference type="InterPro" id="IPR028288">
    <property type="entry name" value="SCAR/WAVE_fam"/>
</dbReference>
<name>A0A5P1ETM6_ASPOF</name>
<comment type="subcellular location">
    <subcellularLocation>
        <location evidence="2">Cytoplasm</location>
        <location evidence="2">Cytoskeleton</location>
    </subcellularLocation>
</comment>
<evidence type="ECO:0000256" key="1">
    <source>
        <dbReference type="ARBA" id="ARBA00006993"/>
    </source>
</evidence>
<feature type="compositionally biased region" description="Basic and acidic residues" evidence="3">
    <location>
        <begin position="820"/>
        <end position="833"/>
    </location>
</feature>
<evidence type="ECO:0000256" key="3">
    <source>
        <dbReference type="SAM" id="MobiDB-lite"/>
    </source>
</evidence>
<evidence type="ECO:0000313" key="4">
    <source>
        <dbReference type="EMBL" id="ONK69023.1"/>
    </source>
</evidence>
<dbReference type="GO" id="GO:0003779">
    <property type="term" value="F:actin binding"/>
    <property type="evidence" value="ECO:0007669"/>
    <property type="project" value="UniProtKB-UniRule"/>
</dbReference>
<feature type="region of interest" description="Disordered" evidence="3">
    <location>
        <begin position="290"/>
        <end position="318"/>
    </location>
</feature>
<feature type="compositionally biased region" description="Polar residues" evidence="3">
    <location>
        <begin position="207"/>
        <end position="219"/>
    </location>
</feature>
<dbReference type="GO" id="GO:2000601">
    <property type="term" value="P:positive regulation of Arp2/3 complex-mediated actin nucleation"/>
    <property type="evidence" value="ECO:0007669"/>
    <property type="project" value="TreeGrafter"/>
</dbReference>
<keyword evidence="5" id="KW-1185">Reference proteome</keyword>